<dbReference type="PANTHER" id="PTHR13847">
    <property type="entry name" value="SARCOSINE DEHYDROGENASE-RELATED"/>
    <property type="match status" value="1"/>
</dbReference>
<dbReference type="GO" id="GO:0005737">
    <property type="term" value="C:cytoplasm"/>
    <property type="evidence" value="ECO:0007669"/>
    <property type="project" value="TreeGrafter"/>
</dbReference>
<dbReference type="RefSeq" id="WP_167187562.1">
    <property type="nucleotide sequence ID" value="NZ_JAAONZ010000010.1"/>
</dbReference>
<sequence>MHTSPQAQQNNSQASGNPEGQRDIYLDIAIIGGGIAGLWLINRLQTAGYQCALFEAKALGSDQSVASQGMIHGGIKYTLNGALTGASEAIADMPAHWQDCLVGCGDVDLRGANVLSDHFYMWSTASVTSKITTFFASKATRGRVDKVAPADRPALFRQKGFRGQLYKLVDIVLDVPSVLQKLASNAAGRTYLLPTESARWEKDEEGQCLLHISTDSETIRVHAKQFIFTAGKGNADLLHQLGEIAPAMQSRPLQQVMVKFDVPHKFYGHCLGADKTPRLTISSHPCLDGKWVWYLGGSLAENGVKQDADTLIDHADRELKNLMPWLDLSHAQWSTLWVERAEPRQKNLVRPDQAFIERAPHCRNLAVAWPTKLTLSPNLATATLELLNKQGIKPGKVADFSALSSLPQAPVAKSPWDTAIFHARP</sequence>
<reference evidence="3" key="1">
    <citation type="submission" date="2020-03" db="EMBL/GenBank/DDBJ databases">
        <authorList>
            <person name="Guo F."/>
        </authorList>
    </citation>
    <scope>NUCLEOTIDE SEQUENCE</scope>
    <source>
        <strain evidence="3">JCM 30134</strain>
    </source>
</reference>
<dbReference type="SUPFAM" id="SSF51905">
    <property type="entry name" value="FAD/NAD(P)-binding domain"/>
    <property type="match status" value="1"/>
</dbReference>
<organism evidence="3 4">
    <name type="scientific">Pseudomaricurvus hydrocarbonicus</name>
    <dbReference type="NCBI Taxonomy" id="1470433"/>
    <lineage>
        <taxon>Bacteria</taxon>
        <taxon>Pseudomonadati</taxon>
        <taxon>Pseudomonadota</taxon>
        <taxon>Gammaproteobacteria</taxon>
        <taxon>Cellvibrionales</taxon>
        <taxon>Cellvibrionaceae</taxon>
        <taxon>Pseudomaricurvus</taxon>
    </lineage>
</organism>
<keyword evidence="1" id="KW-0560">Oxidoreductase</keyword>
<name>A0A9E5JXR3_9GAMM</name>
<dbReference type="Proteomes" id="UP000787472">
    <property type="component" value="Unassembled WGS sequence"/>
</dbReference>
<evidence type="ECO:0000259" key="2">
    <source>
        <dbReference type="Pfam" id="PF01266"/>
    </source>
</evidence>
<evidence type="ECO:0000313" key="3">
    <source>
        <dbReference type="EMBL" id="NHO66536.1"/>
    </source>
</evidence>
<evidence type="ECO:0000256" key="1">
    <source>
        <dbReference type="ARBA" id="ARBA00023002"/>
    </source>
</evidence>
<protein>
    <submittedName>
        <fullName evidence="3">FAD-dependent oxidoreductase</fullName>
    </submittedName>
</protein>
<dbReference type="EMBL" id="JAAONZ010000010">
    <property type="protein sequence ID" value="NHO66536.1"/>
    <property type="molecule type" value="Genomic_DNA"/>
</dbReference>
<proteinExistence type="predicted"/>
<comment type="caution">
    <text evidence="3">The sequence shown here is derived from an EMBL/GenBank/DDBJ whole genome shotgun (WGS) entry which is preliminary data.</text>
</comment>
<dbReference type="Gene3D" id="3.30.9.10">
    <property type="entry name" value="D-Amino Acid Oxidase, subunit A, domain 2"/>
    <property type="match status" value="1"/>
</dbReference>
<dbReference type="PANTHER" id="PTHR13847:SF289">
    <property type="entry name" value="GLYCINE OXIDASE"/>
    <property type="match status" value="1"/>
</dbReference>
<dbReference type="GO" id="GO:0016491">
    <property type="term" value="F:oxidoreductase activity"/>
    <property type="evidence" value="ECO:0007669"/>
    <property type="project" value="UniProtKB-KW"/>
</dbReference>
<dbReference type="InterPro" id="IPR036188">
    <property type="entry name" value="FAD/NAD-bd_sf"/>
</dbReference>
<dbReference type="Pfam" id="PF01266">
    <property type="entry name" value="DAO"/>
    <property type="match status" value="1"/>
</dbReference>
<dbReference type="Gene3D" id="3.50.50.60">
    <property type="entry name" value="FAD/NAD(P)-binding domain"/>
    <property type="match status" value="1"/>
</dbReference>
<dbReference type="AlphaFoldDB" id="A0A9E5JXR3"/>
<gene>
    <name evidence="3" type="ORF">G8770_13385</name>
</gene>
<dbReference type="InterPro" id="IPR006076">
    <property type="entry name" value="FAD-dep_OxRdtase"/>
</dbReference>
<keyword evidence="4" id="KW-1185">Reference proteome</keyword>
<evidence type="ECO:0000313" key="4">
    <source>
        <dbReference type="Proteomes" id="UP000787472"/>
    </source>
</evidence>
<feature type="domain" description="FAD dependent oxidoreductase" evidence="2">
    <location>
        <begin position="27"/>
        <end position="334"/>
    </location>
</feature>
<accession>A0A9E5JXR3</accession>